<evidence type="ECO:0000313" key="8">
    <source>
        <dbReference type="EMBL" id="PKU24360.1"/>
    </source>
</evidence>
<keyword evidence="9" id="KW-1185">Reference proteome</keyword>
<dbReference type="PROSITE" id="PS51194">
    <property type="entry name" value="HELICASE_CTER"/>
    <property type="match status" value="1"/>
</dbReference>
<dbReference type="PROSITE" id="PS51192">
    <property type="entry name" value="HELICASE_ATP_BIND_1"/>
    <property type="match status" value="1"/>
</dbReference>
<dbReference type="GO" id="GO:0016787">
    <property type="term" value="F:hydrolase activity"/>
    <property type="evidence" value="ECO:0007669"/>
    <property type="project" value="UniProtKB-KW"/>
</dbReference>
<protein>
    <submittedName>
        <fullName evidence="8">Disulfide oxidoreductase</fullName>
    </submittedName>
</protein>
<dbReference type="InterPro" id="IPR027417">
    <property type="entry name" value="P-loop_NTPase"/>
</dbReference>
<evidence type="ECO:0000256" key="1">
    <source>
        <dbReference type="ARBA" id="ARBA00022741"/>
    </source>
</evidence>
<dbReference type="Proteomes" id="UP000233293">
    <property type="component" value="Unassembled WGS sequence"/>
</dbReference>
<feature type="region of interest" description="Disordered" evidence="5">
    <location>
        <begin position="793"/>
        <end position="818"/>
    </location>
</feature>
<dbReference type="Pfam" id="PF22527">
    <property type="entry name" value="DEXQc_Suv3"/>
    <property type="match status" value="1"/>
</dbReference>
<dbReference type="SUPFAM" id="SSF52540">
    <property type="entry name" value="P-loop containing nucleoside triphosphate hydrolases"/>
    <property type="match status" value="2"/>
</dbReference>
<evidence type="ECO:0000256" key="5">
    <source>
        <dbReference type="SAM" id="MobiDB-lite"/>
    </source>
</evidence>
<keyword evidence="2" id="KW-0378">Hydrolase</keyword>
<reference evidence="9" key="1">
    <citation type="submission" date="2017-12" db="EMBL/GenBank/DDBJ databases">
        <title>Draft genome sequence of Telmatospirillum siberiense 26-4b1T, an acidotolerant peatland alphaproteobacterium potentially involved in sulfur cycling.</title>
        <authorList>
            <person name="Hausmann B."/>
            <person name="Pjevac P."/>
            <person name="Schreck K."/>
            <person name="Herbold C.W."/>
            <person name="Daims H."/>
            <person name="Wagner M."/>
            <person name="Pester M."/>
            <person name="Loy A."/>
        </authorList>
    </citation>
    <scope>NUCLEOTIDE SEQUENCE [LARGE SCALE GENOMIC DNA]</scope>
    <source>
        <strain evidence="9">26-4b1</strain>
    </source>
</reference>
<dbReference type="EMBL" id="PIUM01000012">
    <property type="protein sequence ID" value="PKU24360.1"/>
    <property type="molecule type" value="Genomic_DNA"/>
</dbReference>
<evidence type="ECO:0000256" key="4">
    <source>
        <dbReference type="ARBA" id="ARBA00022840"/>
    </source>
</evidence>
<dbReference type="GO" id="GO:0004386">
    <property type="term" value="F:helicase activity"/>
    <property type="evidence" value="ECO:0007669"/>
    <property type="project" value="UniProtKB-KW"/>
</dbReference>
<dbReference type="PANTHER" id="PTHR12131:SF1">
    <property type="entry name" value="ATP-DEPENDENT RNA HELICASE SUPV3L1, MITOCHONDRIAL-RELATED"/>
    <property type="match status" value="1"/>
</dbReference>
<dbReference type="OrthoDB" id="9807155at2"/>
<dbReference type="InterPro" id="IPR050699">
    <property type="entry name" value="RNA-DNA_Helicase"/>
</dbReference>
<sequence>MTSLSASGRVIAVLGPTNTGKTHLALERMLGHRSGMIGFPLRLLARENYDRIARIKGKGAVALLTGEEKIVPAHPQWFVCTVESMPLDRRVDFLAIDEIQLCADPDRGHVFTDRLLHARGASETMFLGAETIKPLIRRLVPGTEFVTRPRFSQLSYSGEQKLQRLAPRSAIVAFSATDVYTLAELMRRQKGGAAVVLGALSPRTRNAQVGLYQAGEVDYLVATDAIGMGLNMDVDHVAFAGLRKFDGRVPRHLEATEVAQIAGRAGRHMNDGTFGTTGDIGPIPGEIVDAVENHTFPPLQRLQWRNSDLRLTSIEALLASLNRQPDRPGLIRARDADDQLVLQALAADAEIAARARSPERVRLLWEVCQVPDFRKTLAEQHSRLLGVIFRHLSGPEETLPTDWLDQQISRLDRTDGEIDTLLTRIANIRTWTYISHRGDWLKDAAAWQERSRAIEDRLSDALHERLTQRFVDRRTTMLVRRMKDADTLASDVGTDGEVRVEGHFVGKLRGFRFEADHAEGMHATRTVAAAATRALRPEIAGRVALLAAEPDEAFRLDGQGFVLWRDNAVARLAAGGAVLRPAVTLLPSELIETAARDRLNRRLGDWLDAFLGQALAPLFAVLEAPLSGPGRGLAFQLGEGLGSLPRRAAEAQIRPLTADDRKALAALDVRLGVESVFLPRLLKPASQSLRGLLWCVHRSLAPLAPPPPGSISVPLAPGTPPAFLEAIGLRPLGGRAVRLDMLERFAAQARQLARQGAFPVGPALSSRLNLSPGDTGAILEALGYRAEATAEGGPLFRAPSRRTEAHRRPRSADKREASPFAALLQITRA</sequence>
<keyword evidence="1" id="KW-0547">Nucleotide-binding</keyword>
<comment type="caution">
    <text evidence="8">The sequence shown here is derived from an EMBL/GenBank/DDBJ whole genome shotgun (WGS) entry which is preliminary data.</text>
</comment>
<name>A0A2N3PVD9_9PROT</name>
<keyword evidence="3" id="KW-0347">Helicase</keyword>
<dbReference type="PANTHER" id="PTHR12131">
    <property type="entry name" value="ATP-DEPENDENT RNA AND DNA HELICASE"/>
    <property type="match status" value="1"/>
</dbReference>
<dbReference type="InterPro" id="IPR001650">
    <property type="entry name" value="Helicase_C-like"/>
</dbReference>
<feature type="domain" description="Helicase ATP-binding" evidence="6">
    <location>
        <begin position="2"/>
        <end position="196"/>
    </location>
</feature>
<dbReference type="RefSeq" id="WP_101250899.1">
    <property type="nucleotide sequence ID" value="NZ_PIUM01000012.1"/>
</dbReference>
<proteinExistence type="predicted"/>
<evidence type="ECO:0000256" key="2">
    <source>
        <dbReference type="ARBA" id="ARBA00022801"/>
    </source>
</evidence>
<dbReference type="SMART" id="SM00490">
    <property type="entry name" value="HELICc"/>
    <property type="match status" value="1"/>
</dbReference>
<dbReference type="Pfam" id="PF00271">
    <property type="entry name" value="Helicase_C"/>
    <property type="match status" value="1"/>
</dbReference>
<evidence type="ECO:0000259" key="6">
    <source>
        <dbReference type="PROSITE" id="PS51192"/>
    </source>
</evidence>
<dbReference type="InterPro" id="IPR014001">
    <property type="entry name" value="Helicase_ATP-bd"/>
</dbReference>
<organism evidence="8 9">
    <name type="scientific">Telmatospirillum siberiense</name>
    <dbReference type="NCBI Taxonomy" id="382514"/>
    <lineage>
        <taxon>Bacteria</taxon>
        <taxon>Pseudomonadati</taxon>
        <taxon>Pseudomonadota</taxon>
        <taxon>Alphaproteobacteria</taxon>
        <taxon>Rhodospirillales</taxon>
        <taxon>Rhodospirillaceae</taxon>
        <taxon>Telmatospirillum</taxon>
    </lineage>
</organism>
<feature type="domain" description="Helicase C-terminal" evidence="7">
    <location>
        <begin position="157"/>
        <end position="322"/>
    </location>
</feature>
<accession>A0A2N3PVD9</accession>
<evidence type="ECO:0000256" key="3">
    <source>
        <dbReference type="ARBA" id="ARBA00022806"/>
    </source>
</evidence>
<keyword evidence="4" id="KW-0067">ATP-binding</keyword>
<evidence type="ECO:0000313" key="9">
    <source>
        <dbReference type="Proteomes" id="UP000233293"/>
    </source>
</evidence>
<gene>
    <name evidence="8" type="ORF">CWS72_12280</name>
</gene>
<dbReference type="GO" id="GO:0005524">
    <property type="term" value="F:ATP binding"/>
    <property type="evidence" value="ECO:0007669"/>
    <property type="project" value="UniProtKB-KW"/>
</dbReference>
<dbReference type="Gene3D" id="3.40.50.300">
    <property type="entry name" value="P-loop containing nucleotide triphosphate hydrolases"/>
    <property type="match status" value="2"/>
</dbReference>
<dbReference type="AlphaFoldDB" id="A0A2N3PVD9"/>
<dbReference type="InterPro" id="IPR055206">
    <property type="entry name" value="DEXQc_SUV3"/>
</dbReference>
<evidence type="ECO:0000259" key="7">
    <source>
        <dbReference type="PROSITE" id="PS51194"/>
    </source>
</evidence>